<evidence type="ECO:0000256" key="1">
    <source>
        <dbReference type="SAM" id="MobiDB-lite"/>
    </source>
</evidence>
<feature type="region of interest" description="Disordered" evidence="1">
    <location>
        <begin position="256"/>
        <end position="373"/>
    </location>
</feature>
<dbReference type="InterPro" id="IPR036388">
    <property type="entry name" value="WH-like_DNA-bd_sf"/>
</dbReference>
<accession>A0A9W7XRG8</accession>
<comment type="caution">
    <text evidence="3">The sequence shown here is derived from an EMBL/GenBank/DDBJ whole genome shotgun (WGS) entry which is preliminary data.</text>
</comment>
<reference evidence="3" key="1">
    <citation type="submission" date="2022-07" db="EMBL/GenBank/DDBJ databases">
        <title>Phylogenomic reconstructions and comparative analyses of Kickxellomycotina fungi.</title>
        <authorList>
            <person name="Reynolds N.K."/>
            <person name="Stajich J.E."/>
            <person name="Barry K."/>
            <person name="Grigoriev I.V."/>
            <person name="Crous P."/>
            <person name="Smith M.E."/>
        </authorList>
    </citation>
    <scope>NUCLEOTIDE SEQUENCE</scope>
    <source>
        <strain evidence="3">NBRC 105413</strain>
    </source>
</reference>
<dbReference type="InterPro" id="IPR009057">
    <property type="entry name" value="Homeodomain-like_sf"/>
</dbReference>
<evidence type="ECO:0000259" key="2">
    <source>
        <dbReference type="PROSITE" id="PS50934"/>
    </source>
</evidence>
<dbReference type="Gene3D" id="1.10.10.10">
    <property type="entry name" value="Winged helix-like DNA-binding domain superfamily/Winged helix DNA-binding domain"/>
    <property type="match status" value="1"/>
</dbReference>
<feature type="compositionally biased region" description="Acidic residues" evidence="1">
    <location>
        <begin position="333"/>
        <end position="344"/>
    </location>
</feature>
<feature type="compositionally biased region" description="Polar residues" evidence="1">
    <location>
        <begin position="289"/>
        <end position="324"/>
    </location>
</feature>
<dbReference type="Pfam" id="PF04433">
    <property type="entry name" value="SWIRM"/>
    <property type="match status" value="1"/>
</dbReference>
<feature type="compositionally biased region" description="Low complexity" evidence="1">
    <location>
        <begin position="353"/>
        <end position="364"/>
    </location>
</feature>
<proteinExistence type="predicted"/>
<gene>
    <name evidence="3" type="ORF">LPJ64_001000</name>
</gene>
<dbReference type="GO" id="GO:0010468">
    <property type="term" value="P:regulation of gene expression"/>
    <property type="evidence" value="ECO:0007669"/>
    <property type="project" value="UniProtKB-ARBA"/>
</dbReference>
<organism evidence="3 4">
    <name type="scientific">Coemansia asiatica</name>
    <dbReference type="NCBI Taxonomy" id="1052880"/>
    <lineage>
        <taxon>Eukaryota</taxon>
        <taxon>Fungi</taxon>
        <taxon>Fungi incertae sedis</taxon>
        <taxon>Zoopagomycota</taxon>
        <taxon>Kickxellomycotina</taxon>
        <taxon>Kickxellomycetes</taxon>
        <taxon>Kickxellales</taxon>
        <taxon>Kickxellaceae</taxon>
        <taxon>Coemansia</taxon>
    </lineage>
</organism>
<dbReference type="EMBL" id="JANBOH010000024">
    <property type="protein sequence ID" value="KAJ1647621.1"/>
    <property type="molecule type" value="Genomic_DNA"/>
</dbReference>
<feature type="domain" description="SWIRM" evidence="2">
    <location>
        <begin position="400"/>
        <end position="497"/>
    </location>
</feature>
<dbReference type="FunFam" id="1.10.10.10:FF:000087">
    <property type="entry name" value="Transcriptional adapter 2"/>
    <property type="match status" value="1"/>
</dbReference>
<name>A0A9W7XRG8_9FUNG</name>
<feature type="compositionally biased region" description="Acidic residues" evidence="1">
    <location>
        <begin position="260"/>
        <end position="274"/>
    </location>
</feature>
<evidence type="ECO:0000313" key="4">
    <source>
        <dbReference type="Proteomes" id="UP001145021"/>
    </source>
</evidence>
<protein>
    <recommendedName>
        <fullName evidence="2">SWIRM domain-containing protein</fullName>
    </recommendedName>
</protein>
<keyword evidence="4" id="KW-1185">Reference proteome</keyword>
<dbReference type="PROSITE" id="PS50934">
    <property type="entry name" value="SWIRM"/>
    <property type="match status" value="1"/>
</dbReference>
<sequence>MSPTAVQQTFWDRVPNATSKLAMLAKGNRSQRLREQQTRRIAQNGCEAIDVSAARVNKRKQSRPMRSPLSPTDANAGSQAEVGSYPAGANKARRLSFDTCDSQNPTLHIGTRNLSRAFRMSFSDEYLRNPQEYVQALIDCESALPVLALSASRSQNSSRIRGGTGAARSAAAGRHREHYGGSNGAKTAARQSGSRRIKQARFHNLQLEQTLSAAQSENEDTNSVTTAASDINDLADMDSQVPGTPVGNLHRLAAKAEMGTETETEAEAEAEAEPDTGAATVSDCPDISKPQTPHLLSSSSLSNTKETNIETSHGSNQIPSSLSLVSGVRAEDIDQSEQAEEDAGNSESMADTPASAQSSAASPPLSLRDLGEDNIPSYERMGQAYAGDVTLIKPPNVKSTVKWTKAEPIDINDRPLADKLAAAERHCCSVLRILPEQYIAIKQTLLREGRSRQPGTFKKRDAQRLCRIDVNKTSKIYEWFVNIGWLPAGNGIYNALPQ</sequence>
<dbReference type="AlphaFoldDB" id="A0A9W7XRG8"/>
<feature type="compositionally biased region" description="Polar residues" evidence="1">
    <location>
        <begin position="69"/>
        <end position="78"/>
    </location>
</feature>
<evidence type="ECO:0000313" key="3">
    <source>
        <dbReference type="EMBL" id="KAJ1647621.1"/>
    </source>
</evidence>
<feature type="compositionally biased region" description="Low complexity" evidence="1">
    <location>
        <begin position="157"/>
        <end position="172"/>
    </location>
</feature>
<dbReference type="SUPFAM" id="SSF46689">
    <property type="entry name" value="Homeodomain-like"/>
    <property type="match status" value="1"/>
</dbReference>
<feature type="region of interest" description="Disordered" evidence="1">
    <location>
        <begin position="56"/>
        <end position="82"/>
    </location>
</feature>
<dbReference type="Proteomes" id="UP001145021">
    <property type="component" value="Unassembled WGS sequence"/>
</dbReference>
<feature type="region of interest" description="Disordered" evidence="1">
    <location>
        <begin position="151"/>
        <end position="196"/>
    </location>
</feature>
<dbReference type="InterPro" id="IPR007526">
    <property type="entry name" value="SWIRM"/>
</dbReference>